<name>A0ACB6FW57_9PLEO</name>
<keyword evidence="2" id="KW-1185">Reference proteome</keyword>
<dbReference type="EMBL" id="PDWZ02000002">
    <property type="protein sequence ID" value="KAB2108615.1"/>
    <property type="molecule type" value="Genomic_DNA"/>
</dbReference>
<evidence type="ECO:0000313" key="1">
    <source>
        <dbReference type="EMBL" id="KAB2108615.1"/>
    </source>
</evidence>
<gene>
    <name evidence="1" type="ORF">AG0111_0g3363</name>
</gene>
<sequence length="215" mass="23984">MHLEIESSKSLCMAVLLCRKDCSPRDTDRRDPGTGDVPFPSFLPYIAQEPKIRLITIIVKLLYTDLQVAVAPSPPLLTTSTHIPNMTRSHKFTDRDHAGIADGTAERETRLPKFFGKSGHADTDPTKTKKGGSGKGNWGAAGDEVEDIRPNMAYARRRSNSSTHNMKDFKTKFETIETEPVFEEEIHGPLGEELEKQSTTSTENSIAEEEHDKKM</sequence>
<comment type="caution">
    <text evidence="1">The sequence shown here is derived from an EMBL/GenBank/DDBJ whole genome shotgun (WGS) entry which is preliminary data.</text>
</comment>
<protein>
    <submittedName>
        <fullName evidence="1">Uncharacterized protein</fullName>
    </submittedName>
</protein>
<dbReference type="Proteomes" id="UP000293547">
    <property type="component" value="Unassembled WGS sequence"/>
</dbReference>
<accession>A0ACB6FW57</accession>
<reference evidence="1 2" key="1">
    <citation type="journal article" date="2019" name="bioRxiv">
        <title>Genomics, evolutionary history and diagnostics of the Alternaria alternata species group including apple and Asian pear pathotypes.</title>
        <authorList>
            <person name="Armitage A.D."/>
            <person name="Cockerton H.M."/>
            <person name="Sreenivasaprasad S."/>
            <person name="Woodhall J.W."/>
            <person name="Lane C.R."/>
            <person name="Harrison R.J."/>
            <person name="Clarkson J.P."/>
        </authorList>
    </citation>
    <scope>NUCLEOTIDE SEQUENCE [LARGE SCALE GENOMIC DNA]</scope>
    <source>
        <strain evidence="1 2">FERA 650</strain>
    </source>
</reference>
<organism evidence="1 2">
    <name type="scientific">Alternaria gaisen</name>
    <dbReference type="NCBI Taxonomy" id="167740"/>
    <lineage>
        <taxon>Eukaryota</taxon>
        <taxon>Fungi</taxon>
        <taxon>Dikarya</taxon>
        <taxon>Ascomycota</taxon>
        <taxon>Pezizomycotina</taxon>
        <taxon>Dothideomycetes</taxon>
        <taxon>Pleosporomycetidae</taxon>
        <taxon>Pleosporales</taxon>
        <taxon>Pleosporineae</taxon>
        <taxon>Pleosporaceae</taxon>
        <taxon>Alternaria</taxon>
        <taxon>Alternaria sect. Alternaria</taxon>
    </lineage>
</organism>
<proteinExistence type="predicted"/>
<evidence type="ECO:0000313" key="2">
    <source>
        <dbReference type="Proteomes" id="UP000293547"/>
    </source>
</evidence>